<keyword evidence="3" id="KW-1185">Reference proteome</keyword>
<evidence type="ECO:0000313" key="3">
    <source>
        <dbReference type="Proteomes" id="UP000694562"/>
    </source>
</evidence>
<organism evidence="2 3">
    <name type="scientific">Falco tinnunculus</name>
    <name type="common">Common kestrel</name>
    <dbReference type="NCBI Taxonomy" id="100819"/>
    <lineage>
        <taxon>Eukaryota</taxon>
        <taxon>Metazoa</taxon>
        <taxon>Chordata</taxon>
        <taxon>Craniata</taxon>
        <taxon>Vertebrata</taxon>
        <taxon>Euteleostomi</taxon>
        <taxon>Archelosauria</taxon>
        <taxon>Archosauria</taxon>
        <taxon>Dinosauria</taxon>
        <taxon>Saurischia</taxon>
        <taxon>Theropoda</taxon>
        <taxon>Coelurosauria</taxon>
        <taxon>Aves</taxon>
        <taxon>Neognathae</taxon>
        <taxon>Neoaves</taxon>
        <taxon>Telluraves</taxon>
        <taxon>Australaves</taxon>
        <taxon>Falconiformes</taxon>
        <taxon>Falconidae</taxon>
        <taxon>Falco</taxon>
    </lineage>
</organism>
<evidence type="ECO:0000313" key="2">
    <source>
        <dbReference type="Ensembl" id="ENSFTIP00000014740.1"/>
    </source>
</evidence>
<dbReference type="Ensembl" id="ENSFTIT00000015360.1">
    <property type="protein sequence ID" value="ENSFTIP00000014740.1"/>
    <property type="gene ID" value="ENSFTIG00000009797.1"/>
</dbReference>
<reference evidence="2" key="2">
    <citation type="submission" date="2025-09" db="UniProtKB">
        <authorList>
            <consortium name="Ensembl"/>
        </authorList>
    </citation>
    <scope>IDENTIFICATION</scope>
</reference>
<dbReference type="OrthoDB" id="1732493at2759"/>
<protein>
    <submittedName>
        <fullName evidence="2">Uncharacterized protein</fullName>
    </submittedName>
</protein>
<dbReference type="Proteomes" id="UP000694562">
    <property type="component" value="Unplaced"/>
</dbReference>
<dbReference type="AlphaFoldDB" id="A0A8C4US37"/>
<accession>A0A8C4US37</accession>
<reference evidence="2" key="1">
    <citation type="submission" date="2025-08" db="UniProtKB">
        <authorList>
            <consortium name="Ensembl"/>
        </authorList>
    </citation>
    <scope>IDENTIFICATION</scope>
</reference>
<feature type="region of interest" description="Disordered" evidence="1">
    <location>
        <begin position="1"/>
        <end position="43"/>
    </location>
</feature>
<proteinExistence type="predicted"/>
<evidence type="ECO:0000256" key="1">
    <source>
        <dbReference type="SAM" id="MobiDB-lite"/>
    </source>
</evidence>
<sequence length="70" mass="7640">MDRMKKIKRQLSMTLRGGRAPEKSHGEPRNGHGSDSGECRPFKGRCALPFKKVPVPLKGLQQGLMGPLAA</sequence>
<name>A0A8C4US37_FALTI</name>
<feature type="compositionally biased region" description="Basic and acidic residues" evidence="1">
    <location>
        <begin position="19"/>
        <end position="41"/>
    </location>
</feature>
<dbReference type="OMA" id="KSHGEPR"/>